<dbReference type="Gramene" id="AUR62003280-RA">
    <property type="protein sequence ID" value="AUR62003280-RA:cds"/>
    <property type="gene ID" value="AUR62003280"/>
</dbReference>
<dbReference type="EnsemblPlants" id="AUR62003280-RA">
    <property type="protein sequence ID" value="AUR62003280-RA:cds"/>
    <property type="gene ID" value="AUR62003280"/>
</dbReference>
<dbReference type="SUPFAM" id="SSF56672">
    <property type="entry name" value="DNA/RNA polymerases"/>
    <property type="match status" value="1"/>
</dbReference>
<reference evidence="2" key="1">
    <citation type="journal article" date="2017" name="Nature">
        <title>The genome of Chenopodium quinoa.</title>
        <authorList>
            <person name="Jarvis D.E."/>
            <person name="Ho Y.S."/>
            <person name="Lightfoot D.J."/>
            <person name="Schmoeckel S.M."/>
            <person name="Li B."/>
            <person name="Borm T.J.A."/>
            <person name="Ohyanagi H."/>
            <person name="Mineta K."/>
            <person name="Michell C.T."/>
            <person name="Saber N."/>
            <person name="Kharbatia N.M."/>
            <person name="Rupper R.R."/>
            <person name="Sharp A.R."/>
            <person name="Dally N."/>
            <person name="Boughton B.A."/>
            <person name="Woo Y.H."/>
            <person name="Gao G."/>
            <person name="Schijlen E.G.W.M."/>
            <person name="Guo X."/>
            <person name="Momin A.A."/>
            <person name="Negrao S."/>
            <person name="Al-Babili S."/>
            <person name="Gehring C."/>
            <person name="Roessner U."/>
            <person name="Jung C."/>
            <person name="Murphy K."/>
            <person name="Arold S.T."/>
            <person name="Gojobori T."/>
            <person name="van der Linden C.G."/>
            <person name="van Loo E.N."/>
            <person name="Jellen E.N."/>
            <person name="Maughan P.J."/>
            <person name="Tester M."/>
        </authorList>
    </citation>
    <scope>NUCLEOTIDE SEQUENCE [LARGE SCALE GENOMIC DNA]</scope>
    <source>
        <strain evidence="2">cv. PI 614886</strain>
    </source>
</reference>
<dbReference type="InterPro" id="IPR013103">
    <property type="entry name" value="RVT_2"/>
</dbReference>
<keyword evidence="3" id="KW-1185">Reference proteome</keyword>
<dbReference type="Proteomes" id="UP000596660">
    <property type="component" value="Unplaced"/>
</dbReference>
<name>A0A803KW72_CHEQI</name>
<accession>A0A803KW72</accession>
<dbReference type="OMA" id="DGTHTHE"/>
<dbReference type="InterPro" id="IPR043502">
    <property type="entry name" value="DNA/RNA_pol_sf"/>
</dbReference>
<dbReference type="Pfam" id="PF07727">
    <property type="entry name" value="RVT_2"/>
    <property type="match status" value="1"/>
</dbReference>
<gene>
    <name evidence="2" type="primary">LOC110688457</name>
</gene>
<feature type="domain" description="Reverse transcriptase Ty1/copia-type" evidence="1">
    <location>
        <begin position="1"/>
        <end position="56"/>
    </location>
</feature>
<organism evidence="2 3">
    <name type="scientific">Chenopodium quinoa</name>
    <name type="common">Quinoa</name>
    <dbReference type="NCBI Taxonomy" id="63459"/>
    <lineage>
        <taxon>Eukaryota</taxon>
        <taxon>Viridiplantae</taxon>
        <taxon>Streptophyta</taxon>
        <taxon>Embryophyta</taxon>
        <taxon>Tracheophyta</taxon>
        <taxon>Spermatophyta</taxon>
        <taxon>Magnoliopsida</taxon>
        <taxon>eudicotyledons</taxon>
        <taxon>Gunneridae</taxon>
        <taxon>Pentapetalae</taxon>
        <taxon>Caryophyllales</taxon>
        <taxon>Chenopodiaceae</taxon>
        <taxon>Chenopodioideae</taxon>
        <taxon>Atripliceae</taxon>
        <taxon>Chenopodium</taxon>
    </lineage>
</organism>
<dbReference type="PANTHER" id="PTHR11439">
    <property type="entry name" value="GAG-POL-RELATED RETROTRANSPOSON"/>
    <property type="match status" value="1"/>
</dbReference>
<evidence type="ECO:0000313" key="2">
    <source>
        <dbReference type="EnsemblPlants" id="AUR62003280-RA:cds"/>
    </source>
</evidence>
<dbReference type="AlphaFoldDB" id="A0A803KW72"/>
<dbReference type="PANTHER" id="PTHR11439:SF483">
    <property type="entry name" value="PEPTIDE SYNTHASE GLIP-LIKE, PUTATIVE (AFU_ORTHOLOGUE AFUA_3G12920)-RELATED"/>
    <property type="match status" value="1"/>
</dbReference>
<evidence type="ECO:0000313" key="3">
    <source>
        <dbReference type="Proteomes" id="UP000596660"/>
    </source>
</evidence>
<protein>
    <recommendedName>
        <fullName evidence="1">Reverse transcriptase Ty1/copia-type domain-containing protein</fullName>
    </recommendedName>
</protein>
<sequence>MMSEYKMTDLGAMKYFLGMQVKQSPGRIFLSQEKYVEDMLKNFNMSDCKPMATPMVTNEKLSKYDGKEKVDASLYCSMVGSLIYLTNTRPDIVHAVNIVSRFMSEPSKTHLAAVKRILRYIKGTKSHGIMYESEISYKLTGYTDSDWAGSIDD</sequence>
<evidence type="ECO:0000259" key="1">
    <source>
        <dbReference type="Pfam" id="PF07727"/>
    </source>
</evidence>
<reference evidence="2" key="2">
    <citation type="submission" date="2021-03" db="UniProtKB">
        <authorList>
            <consortium name="EnsemblPlants"/>
        </authorList>
    </citation>
    <scope>IDENTIFICATION</scope>
</reference>
<proteinExistence type="predicted"/>